<dbReference type="AlphaFoldDB" id="F2WVL1"/>
<feature type="transmembrane region" description="Helical" evidence="1">
    <location>
        <begin position="174"/>
        <end position="197"/>
    </location>
</feature>
<sequence>MKSWKKIQDFMLVTGFVITVDQFFDKLSLRHKQIIQQIEERSQEVTENRISQNIIQSCKTLKSGYETRTGLIQENINELTVKKNKYAEIINNPTNFDKDTVNNAEIFFKKYTQEIQECKAKLNMESKNVLEQILDIIDSNNKNKFIENISNLKKVFSEYLSTLELDQLCAISNLLIGLLITSLIINIILIFFGDFLIKYFSLEQKFPKLAIFINIRRKIINISMFYNTMFILFLSIMAIIINASYLFY</sequence>
<evidence type="ECO:0000256" key="1">
    <source>
        <dbReference type="SAM" id="Phobius"/>
    </source>
</evidence>
<accession>F2WVL1</accession>
<protein>
    <submittedName>
        <fullName evidence="2">Hyp20</fullName>
    </submittedName>
</protein>
<organism>
    <name type="scientific">Moniliophthora roreri (strain MCA 2997)</name>
    <name type="common">Cocoa frosty pod rot fungus</name>
    <name type="synonym">Crinipellis roreri</name>
    <dbReference type="NCBI Taxonomy" id="1381753"/>
    <lineage>
        <taxon>Eukaryota</taxon>
        <taxon>Fungi</taxon>
        <taxon>Dikarya</taxon>
        <taxon>Basidiomycota</taxon>
        <taxon>Agaricomycotina</taxon>
        <taxon>Agaricomycetes</taxon>
        <taxon>Agaricomycetidae</taxon>
        <taxon>Agaricales</taxon>
        <taxon>Marasmiineae</taxon>
        <taxon>Marasmiaceae</taxon>
        <taxon>Moniliophthora</taxon>
    </lineage>
</organism>
<feature type="transmembrane region" description="Helical" evidence="1">
    <location>
        <begin position="224"/>
        <end position="247"/>
    </location>
</feature>
<evidence type="ECO:0000313" key="3">
    <source>
        <dbReference type="Proteomes" id="UP000017559"/>
    </source>
</evidence>
<dbReference type="RefSeq" id="YP_004376382.1">
    <property type="nucleotide sequence ID" value="NC_015400.1"/>
</dbReference>
<keyword evidence="1" id="KW-0812">Transmembrane</keyword>
<keyword evidence="3" id="KW-1185">Reference proteome</keyword>
<dbReference type="GeneID" id="10446105"/>
<geneLocation type="mitochondrion" evidence="2"/>
<keyword evidence="1" id="KW-0472">Membrane</keyword>
<proteinExistence type="predicted"/>
<evidence type="ECO:0000313" key="2">
    <source>
        <dbReference type="EMBL" id="ADO51603.1"/>
    </source>
</evidence>
<gene>
    <name evidence="2" type="primary">hyp20</name>
</gene>
<reference key="2">
    <citation type="journal article" date="2012" name="Fungal Biol.">
        <title>The mitochondrial genome of Moniliophthora roreri, the frosty pod rot pathogen of cacao.</title>
        <authorList>
            <person name="Costa G.G.L."/>
            <person name="Cabrera O.G."/>
            <person name="Tiburcio R.A."/>
            <person name="Medrano F.J."/>
            <person name="Carazzolle M.F."/>
            <person name="Thomazella D.P.T."/>
            <person name="Schuster S.C."/>
            <person name="Carlson J.E."/>
            <person name="Guiltinan M.J."/>
            <person name="Bailey B.A."/>
            <person name="Mieczkowski P."/>
            <person name="Pereira G.A.G."/>
            <person name="Meinhardt L.W."/>
        </authorList>
    </citation>
    <scope>NUCLEOTIDE SEQUENCE [LARGE SCALE GENOMIC DNA]</scope>
    <source>
        <strain>MCA 2997</strain>
    </source>
</reference>
<dbReference type="EMBL" id="HQ259115">
    <property type="protein sequence ID" value="ADO51603.1"/>
    <property type="molecule type" value="Genomic_DNA"/>
</dbReference>
<reference evidence="2" key="1">
    <citation type="submission" date="2010-09" db="EMBL/GenBank/DDBJ databases">
        <authorList>
            <person name="Garcia O."/>
            <person name="Costa G.G.L."/>
            <person name="Tiburcio R.A."/>
            <person name="Medrano F.J."/>
            <person name="Carazzolle M.F."/>
            <person name="Thomazella D.T."/>
            <person name="Schuster S.C."/>
            <person name="Carlson J.E."/>
            <person name="Guiltinan M.J."/>
            <person name="Bailey B.A."/>
            <person name="Mieckowski P."/>
            <person name="Pereira G.A.G."/>
            <person name="Meinhardt L.W."/>
        </authorList>
    </citation>
    <scope>NUCLEOTIDE SEQUENCE</scope>
</reference>
<keyword evidence="2" id="KW-0496">Mitochondrion</keyword>
<keyword evidence="1" id="KW-1133">Transmembrane helix</keyword>
<name>F2WVL1_MONRO</name>
<dbReference type="Proteomes" id="UP000017559">
    <property type="component" value="Mitochondrion"/>
</dbReference>